<evidence type="ECO:0000313" key="1">
    <source>
        <dbReference type="EMBL" id="KAJ7516403.1"/>
    </source>
</evidence>
<protein>
    <submittedName>
        <fullName evidence="1">Uncharacterized protein</fullName>
    </submittedName>
</protein>
<keyword evidence="2" id="KW-1185">Reference proteome</keyword>
<organism evidence="1 2">
    <name type="scientific">Diphasiastrum complanatum</name>
    <name type="common">Issler's clubmoss</name>
    <name type="synonym">Lycopodium complanatum</name>
    <dbReference type="NCBI Taxonomy" id="34168"/>
    <lineage>
        <taxon>Eukaryota</taxon>
        <taxon>Viridiplantae</taxon>
        <taxon>Streptophyta</taxon>
        <taxon>Embryophyta</taxon>
        <taxon>Tracheophyta</taxon>
        <taxon>Lycopodiopsida</taxon>
        <taxon>Lycopodiales</taxon>
        <taxon>Lycopodiaceae</taxon>
        <taxon>Lycopodioideae</taxon>
        <taxon>Diphasiastrum</taxon>
    </lineage>
</organism>
<accession>A0ACC2AFR4</accession>
<name>A0ACC2AFR4_DIPCM</name>
<gene>
    <name evidence="1" type="ORF">O6H91_22G057300</name>
</gene>
<evidence type="ECO:0000313" key="2">
    <source>
        <dbReference type="Proteomes" id="UP001162992"/>
    </source>
</evidence>
<reference evidence="2" key="1">
    <citation type="journal article" date="2024" name="Proc. Natl. Acad. Sci. U.S.A.">
        <title>Extraordinary preservation of gene collinearity over three hundred million years revealed in homosporous lycophytes.</title>
        <authorList>
            <person name="Li C."/>
            <person name="Wickell D."/>
            <person name="Kuo L.Y."/>
            <person name="Chen X."/>
            <person name="Nie B."/>
            <person name="Liao X."/>
            <person name="Peng D."/>
            <person name="Ji J."/>
            <person name="Jenkins J."/>
            <person name="Williams M."/>
            <person name="Shu S."/>
            <person name="Plott C."/>
            <person name="Barry K."/>
            <person name="Rajasekar S."/>
            <person name="Grimwood J."/>
            <person name="Han X."/>
            <person name="Sun S."/>
            <person name="Hou Z."/>
            <person name="He W."/>
            <person name="Dai G."/>
            <person name="Sun C."/>
            <person name="Schmutz J."/>
            <person name="Leebens-Mack J.H."/>
            <person name="Li F.W."/>
            <person name="Wang L."/>
        </authorList>
    </citation>
    <scope>NUCLEOTIDE SEQUENCE [LARGE SCALE GENOMIC DNA]</scope>
    <source>
        <strain evidence="2">cv. PW_Plant_1</strain>
    </source>
</reference>
<comment type="caution">
    <text evidence="1">The sequence shown here is derived from an EMBL/GenBank/DDBJ whole genome shotgun (WGS) entry which is preliminary data.</text>
</comment>
<dbReference type="EMBL" id="CM055113">
    <property type="protein sequence ID" value="KAJ7516403.1"/>
    <property type="molecule type" value="Genomic_DNA"/>
</dbReference>
<proteinExistence type="predicted"/>
<dbReference type="Proteomes" id="UP001162992">
    <property type="component" value="Chromosome 22"/>
</dbReference>
<sequence>MGRRPRPVTASRDHLGEIEDVSKANHEQSAENERGRPRGRAHLVQDMKPSSSVSKRGSISRRSRPSDSVKGVNGRASALRKYQRSSSKLQKSSATEQGTGKIETSQVNDKSGGLVADGVTVKGTTVEEAKTPSGPSSPKEVEDDDDHESEEEMDDDDDETSTPLGEGYYEVESIRKKRVHKGQVQYYVKWWGWSEKYNTWEPYEHVKDCVDILEEFERSHRSGRRSKRKFGHYLLYQKKKRSMQNNEGDSSTATADEIREEREDVVQVKSFDAESPVCDMKSLSSEEQTPFLSPSFAKAARTVLDFSDLMVAVNDNTSQALLQSPPAASVDASNATEISKREVSLEQNLNDTIERLVDDIMVDRTLPEVKDAVAQGVPLSASPQEMLAAVAEGSQVSEVNQNRESAQSHEREDTVTSTECTIKEVYMLKQNDQVPGEDKNTAAGEGIFLKPDLVNASHTTTASYEPESQNVSVSLDPRSSTDEGNRNSGTERLVGAKKRKSGTVRHVCPSEPCEEKLTQSTPMEIRAENLEKLDKDARNKESSVENIHPSSLSNETAMVDNEGAQLAGVERFIGAKKRKSGSIRRVRQIGEADVQIKTGQMEAMKGVDHPSSEEKMLVPVSTPSTSESHQLLEQEGLAARSLYPTEEDPERCSLPSSVSPHITQIVKAISYSNVPRNGKQDALVLFKALRSDGQEVVVDNKFLRATYPLLLVDFYERHLRYSTGQ</sequence>